<accession>A0A849ABY2</accession>
<dbReference type="PANTHER" id="PTHR24220">
    <property type="entry name" value="IMPORT ATP-BINDING PROTEIN"/>
    <property type="match status" value="1"/>
</dbReference>
<dbReference type="AlphaFoldDB" id="A0A849ABY2"/>
<dbReference type="InterPro" id="IPR015854">
    <property type="entry name" value="ABC_transpr_LolD-like"/>
</dbReference>
<dbReference type="SUPFAM" id="SSF52540">
    <property type="entry name" value="P-loop containing nucleoside triphosphate hydrolases"/>
    <property type="match status" value="1"/>
</dbReference>
<dbReference type="Proteomes" id="UP000562984">
    <property type="component" value="Unassembled WGS sequence"/>
</dbReference>
<organism evidence="4 5">
    <name type="scientific">Nakamurella aerolata</name>
    <dbReference type="NCBI Taxonomy" id="1656892"/>
    <lineage>
        <taxon>Bacteria</taxon>
        <taxon>Bacillati</taxon>
        <taxon>Actinomycetota</taxon>
        <taxon>Actinomycetes</taxon>
        <taxon>Nakamurellales</taxon>
        <taxon>Nakamurellaceae</taxon>
        <taxon>Nakamurella</taxon>
    </lineage>
</organism>
<evidence type="ECO:0000313" key="5">
    <source>
        <dbReference type="Proteomes" id="UP000562984"/>
    </source>
</evidence>
<dbReference type="GO" id="GO:0016887">
    <property type="term" value="F:ATP hydrolysis activity"/>
    <property type="evidence" value="ECO:0007669"/>
    <property type="project" value="InterPro"/>
</dbReference>
<dbReference type="GO" id="GO:0022857">
    <property type="term" value="F:transmembrane transporter activity"/>
    <property type="evidence" value="ECO:0007669"/>
    <property type="project" value="TreeGrafter"/>
</dbReference>
<dbReference type="Pfam" id="PF00005">
    <property type="entry name" value="ABC_tran"/>
    <property type="match status" value="1"/>
</dbReference>
<evidence type="ECO:0000256" key="2">
    <source>
        <dbReference type="ARBA" id="ARBA00022840"/>
    </source>
</evidence>
<dbReference type="SMART" id="SM00382">
    <property type="entry name" value="AAA"/>
    <property type="match status" value="1"/>
</dbReference>
<feature type="domain" description="AAA+ ATPase" evidence="3">
    <location>
        <begin position="13"/>
        <end position="107"/>
    </location>
</feature>
<name>A0A849ABY2_9ACTN</name>
<keyword evidence="1" id="KW-0547">Nucleotide-binding</keyword>
<proteinExistence type="predicted"/>
<dbReference type="EMBL" id="JABEND010000011">
    <property type="protein sequence ID" value="NNG37213.1"/>
    <property type="molecule type" value="Genomic_DNA"/>
</dbReference>
<gene>
    <name evidence="4" type="ORF">HKD39_16180</name>
</gene>
<keyword evidence="2 4" id="KW-0067">ATP-binding</keyword>
<protein>
    <submittedName>
        <fullName evidence="4">ATP-binding cassette domain-containing protein</fullName>
    </submittedName>
</protein>
<comment type="caution">
    <text evidence="4">The sequence shown here is derived from an EMBL/GenBank/DDBJ whole genome shotgun (WGS) entry which is preliminary data.</text>
</comment>
<dbReference type="InterPro" id="IPR003593">
    <property type="entry name" value="AAA+_ATPase"/>
</dbReference>
<dbReference type="GO" id="GO:0005524">
    <property type="term" value="F:ATP binding"/>
    <property type="evidence" value="ECO:0007669"/>
    <property type="project" value="UniProtKB-KW"/>
</dbReference>
<dbReference type="PANTHER" id="PTHR24220:SF685">
    <property type="entry name" value="ABC TRANSPORTER RELATED"/>
    <property type="match status" value="1"/>
</dbReference>
<evidence type="ECO:0000256" key="1">
    <source>
        <dbReference type="ARBA" id="ARBA00022741"/>
    </source>
</evidence>
<evidence type="ECO:0000313" key="4">
    <source>
        <dbReference type="EMBL" id="NNG37213.1"/>
    </source>
</evidence>
<reference evidence="4 5" key="1">
    <citation type="submission" date="2020-05" db="EMBL/GenBank/DDBJ databases">
        <title>Nakamurella sp. DB0629 isolated from air conditioner.</title>
        <authorList>
            <person name="Kim D.H."/>
            <person name="Kim D.-U."/>
        </authorList>
    </citation>
    <scope>NUCLEOTIDE SEQUENCE [LARGE SCALE GENOMIC DNA]</scope>
    <source>
        <strain evidence="4 5">DB0629</strain>
    </source>
</reference>
<dbReference type="InterPro" id="IPR003439">
    <property type="entry name" value="ABC_transporter-like_ATP-bd"/>
</dbReference>
<evidence type="ECO:0000259" key="3">
    <source>
        <dbReference type="SMART" id="SM00382"/>
    </source>
</evidence>
<keyword evidence="5" id="KW-1185">Reference proteome</keyword>
<dbReference type="InterPro" id="IPR027417">
    <property type="entry name" value="P-loop_NTPase"/>
</dbReference>
<sequence length="159" mass="15995">MQALRGIDLEIPAGSFTAVMGPSGSGKTTLLHCAAGLQQPTGGSVVLAGKELVFADEPTGALDLRSAREVLALLRGLADAGQTIGMVTHDPSAAAYSDQVLFLADGSIVDRLPKPNAGAVAARMASLVERVESAAGAGADAAGEPAAAFTWRARLAQGE</sequence>
<dbReference type="Gene3D" id="3.40.50.300">
    <property type="entry name" value="P-loop containing nucleotide triphosphate hydrolases"/>
    <property type="match status" value="2"/>
</dbReference>
<dbReference type="GO" id="GO:0005886">
    <property type="term" value="C:plasma membrane"/>
    <property type="evidence" value="ECO:0007669"/>
    <property type="project" value="TreeGrafter"/>
</dbReference>